<gene>
    <name evidence="1" type="ORF">Tci_584803</name>
</gene>
<evidence type="ECO:0000313" key="1">
    <source>
        <dbReference type="EMBL" id="GFA12831.1"/>
    </source>
</evidence>
<dbReference type="AlphaFoldDB" id="A0A699J7D8"/>
<name>A0A699J7D8_TANCI</name>
<dbReference type="InterPro" id="IPR040256">
    <property type="entry name" value="At4g02000-like"/>
</dbReference>
<proteinExistence type="predicted"/>
<feature type="non-terminal residue" evidence="1">
    <location>
        <position position="1"/>
    </location>
</feature>
<accession>A0A699J7D8</accession>
<reference evidence="1" key="1">
    <citation type="journal article" date="2019" name="Sci. Rep.">
        <title>Draft genome of Tanacetum cinerariifolium, the natural source of mosquito coil.</title>
        <authorList>
            <person name="Yamashiro T."/>
            <person name="Shiraishi A."/>
            <person name="Satake H."/>
            <person name="Nakayama K."/>
        </authorList>
    </citation>
    <scope>NUCLEOTIDE SEQUENCE</scope>
</reference>
<protein>
    <submittedName>
        <fullName evidence="1">Uncharacterized protein</fullName>
    </submittedName>
</protein>
<sequence length="333" mass="37172">EDTINQANIGKDVDANAASGFDANVPKVRKKVLVNERTIVSVYNDDTSCTDHGMGHQQDGETKMQQVGSVIDGEPADGEFPSVKTSFVDTINQTNNRGTGECHDAVNRSSTLMTKGSYANVVNAFVQARSTNNEESNGGVQSGLTRSTNKKVNFRSLVNEERMDNYDTVLPMSTMEKVKNKEKVTMVPIWIKLHNILVLAYPTDGLSLIATQVGKPIMFDAFTSWMCEDSWGRINFTRALVEINAESILKHEVSMGIPLEDRTRYTKEIIKVEYEWKSPHCTDCNLFRHTNDKCPKRVTLDTPYDMYNKTVRVPIIVSTASTNSDGVSLWTIN</sequence>
<organism evidence="1">
    <name type="scientific">Tanacetum cinerariifolium</name>
    <name type="common">Dalmatian daisy</name>
    <name type="synonym">Chrysanthemum cinerariifolium</name>
    <dbReference type="NCBI Taxonomy" id="118510"/>
    <lineage>
        <taxon>Eukaryota</taxon>
        <taxon>Viridiplantae</taxon>
        <taxon>Streptophyta</taxon>
        <taxon>Embryophyta</taxon>
        <taxon>Tracheophyta</taxon>
        <taxon>Spermatophyta</taxon>
        <taxon>Magnoliopsida</taxon>
        <taxon>eudicotyledons</taxon>
        <taxon>Gunneridae</taxon>
        <taxon>Pentapetalae</taxon>
        <taxon>asterids</taxon>
        <taxon>campanulids</taxon>
        <taxon>Asterales</taxon>
        <taxon>Asteraceae</taxon>
        <taxon>Asteroideae</taxon>
        <taxon>Anthemideae</taxon>
        <taxon>Anthemidinae</taxon>
        <taxon>Tanacetum</taxon>
    </lineage>
</organism>
<dbReference type="PANTHER" id="PTHR31286">
    <property type="entry name" value="GLYCINE-RICH CELL WALL STRUCTURAL PROTEIN 1.8-LIKE"/>
    <property type="match status" value="1"/>
</dbReference>
<dbReference type="EMBL" id="BKCJ010373203">
    <property type="protein sequence ID" value="GFA12831.1"/>
    <property type="molecule type" value="Genomic_DNA"/>
</dbReference>
<dbReference type="PANTHER" id="PTHR31286:SF99">
    <property type="entry name" value="DUF4283 DOMAIN-CONTAINING PROTEIN"/>
    <property type="match status" value="1"/>
</dbReference>
<comment type="caution">
    <text evidence="1">The sequence shown here is derived from an EMBL/GenBank/DDBJ whole genome shotgun (WGS) entry which is preliminary data.</text>
</comment>